<dbReference type="AlphaFoldDB" id="A0A075JHM0"/>
<dbReference type="EMBL" id="CP008889">
    <property type="protein sequence ID" value="AIF40777.1"/>
    <property type="molecule type" value="Genomic_DNA"/>
</dbReference>
<keyword evidence="2" id="KW-0472">Membrane</keyword>
<feature type="region of interest" description="Disordered" evidence="1">
    <location>
        <begin position="172"/>
        <end position="194"/>
    </location>
</feature>
<dbReference type="NCBIfam" id="NF008528">
    <property type="entry name" value="PRK11463.1-2"/>
    <property type="match status" value="1"/>
</dbReference>
<accession>A0A075JHM0</accession>
<evidence type="ECO:0000256" key="2">
    <source>
        <dbReference type="SAM" id="Phobius"/>
    </source>
</evidence>
<name>A0A075JHM0_9MICO</name>
<keyword evidence="2" id="KW-1133">Transmembrane helix</keyword>
<dbReference type="PANTHER" id="PTHR35335">
    <property type="entry name" value="UPF0716 PROTEIN FXSA"/>
    <property type="match status" value="1"/>
</dbReference>
<dbReference type="eggNOG" id="COG3030">
    <property type="taxonomic scope" value="Bacteria"/>
</dbReference>
<evidence type="ECO:0000313" key="4">
    <source>
        <dbReference type="Proteomes" id="UP000027986"/>
    </source>
</evidence>
<organism evidence="3 4">
    <name type="scientific">Dermacoccus nishinomiyaensis</name>
    <dbReference type="NCBI Taxonomy" id="1274"/>
    <lineage>
        <taxon>Bacteria</taxon>
        <taxon>Bacillati</taxon>
        <taxon>Actinomycetota</taxon>
        <taxon>Actinomycetes</taxon>
        <taxon>Micrococcales</taxon>
        <taxon>Dermacoccaceae</taxon>
        <taxon>Dermacoccus</taxon>
    </lineage>
</organism>
<dbReference type="PANTHER" id="PTHR35335:SF1">
    <property type="entry name" value="UPF0716 PROTEIN FXSA"/>
    <property type="match status" value="1"/>
</dbReference>
<dbReference type="GO" id="GO:0016020">
    <property type="term" value="C:membrane"/>
    <property type="evidence" value="ECO:0007669"/>
    <property type="project" value="InterPro"/>
</dbReference>
<keyword evidence="2" id="KW-0812">Transmembrane</keyword>
<dbReference type="OrthoDB" id="9792788at2"/>
<feature type="transmembrane region" description="Helical" evidence="2">
    <location>
        <begin position="22"/>
        <end position="42"/>
    </location>
</feature>
<evidence type="ECO:0008006" key="5">
    <source>
        <dbReference type="Google" id="ProtNLM"/>
    </source>
</evidence>
<protein>
    <recommendedName>
        <fullName evidence="5">FxsA family protein</fullName>
    </recommendedName>
</protein>
<proteinExistence type="predicted"/>
<dbReference type="InterPro" id="IPR007313">
    <property type="entry name" value="FxsA"/>
</dbReference>
<dbReference type="Proteomes" id="UP000027986">
    <property type="component" value="Chromosome"/>
</dbReference>
<feature type="transmembrane region" description="Helical" evidence="2">
    <location>
        <begin position="71"/>
        <end position="95"/>
    </location>
</feature>
<keyword evidence="4" id="KW-1185">Reference proteome</keyword>
<evidence type="ECO:0000256" key="1">
    <source>
        <dbReference type="SAM" id="MobiDB-lite"/>
    </source>
</evidence>
<feature type="region of interest" description="Disordered" evidence="1">
    <location>
        <begin position="147"/>
        <end position="166"/>
    </location>
</feature>
<sequence length="194" mass="20094">MLALLVVPVVEVFIILKVGQQIGGLSTFLLLLFWSALGAWIVKREFSRAFGSLRQAFGSGRMPARELSDAALVLIGGTLLLAPGFLTDALGLFVLLPFTRPLTRRLLEGAVAHKLFGASPLGAAAFGAANAAPGRVRFTRVRAADAGGASAAGPSPAPGPYPTADAFATQAGRDAAWNSPRRGASDVVEGEIID</sequence>
<reference evidence="3 4" key="1">
    <citation type="submission" date="2014-07" db="EMBL/GenBank/DDBJ databases">
        <title>Genome Sequencing of Dermacoccus nishinomiyaensis.</title>
        <authorList>
            <person name="Hong K.W."/>
            <person name="Chan K.G."/>
        </authorList>
    </citation>
    <scope>NUCLEOTIDE SEQUENCE [LARGE SCALE GENOMIC DNA]</scope>
    <source>
        <strain evidence="3 4">M25</strain>
    </source>
</reference>
<gene>
    <name evidence="3" type="ORF">HX89_07305</name>
</gene>
<dbReference type="Pfam" id="PF04186">
    <property type="entry name" value="FxsA"/>
    <property type="match status" value="1"/>
</dbReference>
<dbReference type="HOGENOM" id="CLU_085083_2_2_11"/>
<dbReference type="KEGG" id="dni:HX89_07305"/>
<evidence type="ECO:0000313" key="3">
    <source>
        <dbReference type="EMBL" id="AIF40777.1"/>
    </source>
</evidence>